<dbReference type="EMBL" id="JAEVHL010000367">
    <property type="protein sequence ID" value="MBM0279827.1"/>
    <property type="molecule type" value="Genomic_DNA"/>
</dbReference>
<accession>A0ABS1YQX0</accession>
<proteinExistence type="predicted"/>
<evidence type="ECO:0000313" key="2">
    <source>
        <dbReference type="EMBL" id="MBM0279827.1"/>
    </source>
</evidence>
<protein>
    <submittedName>
        <fullName evidence="2">ParA family protein</fullName>
    </submittedName>
</protein>
<feature type="domain" description="AAA" evidence="1">
    <location>
        <begin position="3"/>
        <end position="190"/>
    </location>
</feature>
<reference evidence="2 3" key="1">
    <citation type="submission" date="2021-01" db="EMBL/GenBank/DDBJ databases">
        <title>Draft genome sequence of Micromonospora sp. strain STR1s_6.</title>
        <authorList>
            <person name="Karlyshev A."/>
            <person name="Jawad R."/>
        </authorList>
    </citation>
    <scope>NUCLEOTIDE SEQUENCE [LARGE SCALE GENOMIC DNA]</scope>
    <source>
        <strain evidence="2 3">STR1S-6</strain>
    </source>
</reference>
<dbReference type="PANTHER" id="PTHR13696">
    <property type="entry name" value="P-LOOP CONTAINING NUCLEOSIDE TRIPHOSPHATE HYDROLASE"/>
    <property type="match status" value="1"/>
</dbReference>
<dbReference type="InterPro" id="IPR050678">
    <property type="entry name" value="DNA_Partitioning_ATPase"/>
</dbReference>
<name>A0ABS1YQX0_9ACTN</name>
<sequence>MYRISVTNQKGGVGKSATTINVGAALAEEGQRVLLVDLDPQGHLTRALGLPDAQEPATLAGALLGEWSGELGELIAIYRERLHVIPTNADMFLLEPRMYGANVRAREYRLARLLDALEDGYDFCLIDCPPSLAALTDNALVATRRPGPTDQHAGGAVLIPVQAEDSSLDALRLLFDQIRTVEEELQVQLDVAGLVVNLYDGRRGRIATSTLEAFHAMEGLDVLAVIGDRTAIRESWRLHAPVVEHAPGSDAAGWYRELAKTLIGADA</sequence>
<dbReference type="SUPFAM" id="SSF52540">
    <property type="entry name" value="P-loop containing nucleoside triphosphate hydrolases"/>
    <property type="match status" value="1"/>
</dbReference>
<gene>
    <name evidence="2" type="ORF">JM949_33870</name>
</gene>
<comment type="caution">
    <text evidence="2">The sequence shown here is derived from an EMBL/GenBank/DDBJ whole genome shotgun (WGS) entry which is preliminary data.</text>
</comment>
<evidence type="ECO:0000259" key="1">
    <source>
        <dbReference type="Pfam" id="PF13614"/>
    </source>
</evidence>
<dbReference type="RefSeq" id="WP_203152105.1">
    <property type="nucleotide sequence ID" value="NZ_JAEVHL010000367.1"/>
</dbReference>
<evidence type="ECO:0000313" key="3">
    <source>
        <dbReference type="Proteomes" id="UP000622245"/>
    </source>
</evidence>
<dbReference type="CDD" id="cd02042">
    <property type="entry name" value="ParAB_family"/>
    <property type="match status" value="1"/>
</dbReference>
<keyword evidence="3" id="KW-1185">Reference proteome</keyword>
<dbReference type="InterPro" id="IPR027417">
    <property type="entry name" value="P-loop_NTPase"/>
</dbReference>
<dbReference type="Pfam" id="PF13614">
    <property type="entry name" value="AAA_31"/>
    <property type="match status" value="1"/>
</dbReference>
<dbReference type="Gene3D" id="3.40.50.300">
    <property type="entry name" value="P-loop containing nucleotide triphosphate hydrolases"/>
    <property type="match status" value="1"/>
</dbReference>
<dbReference type="InterPro" id="IPR025669">
    <property type="entry name" value="AAA_dom"/>
</dbReference>
<dbReference type="Proteomes" id="UP000622245">
    <property type="component" value="Unassembled WGS sequence"/>
</dbReference>
<organism evidence="2 3">
    <name type="scientific">Micromonospora tarensis</name>
    <dbReference type="NCBI Taxonomy" id="2806100"/>
    <lineage>
        <taxon>Bacteria</taxon>
        <taxon>Bacillati</taxon>
        <taxon>Actinomycetota</taxon>
        <taxon>Actinomycetes</taxon>
        <taxon>Micromonosporales</taxon>
        <taxon>Micromonosporaceae</taxon>
        <taxon>Micromonospora</taxon>
    </lineage>
</organism>
<dbReference type="PANTHER" id="PTHR13696:SF99">
    <property type="entry name" value="COBYRINIC ACID AC-DIAMIDE SYNTHASE"/>
    <property type="match status" value="1"/>
</dbReference>